<name>A0AAD9D1Y2_PAPLA</name>
<sequence length="584" mass="65890">MTAGLSTASAKSTLVGDTRTRAVSEPYYNLGTFSRKISTSSPEAQEWFNRGLTWSYGFNHLEAVRCFQQAIIHDPECAMAYWGYAYAKGPNYNKAWELFDPVDLADSLSNCRLASLMAKQLSSGQTRQVTDIEQALCEAIIYRFPEVNDGKFAEWTRAYGDAMEKVYARYKDDLDVAALFADSRMNLAPWELWDIKTGQPREISNTPTIKSTIERALTHPEAHSHPGLLHLYIHLMEMSPSPETAVPAADRLRGLIPDSGHLNHMPSHLDLLIGDYRRAIVSNLEGIVGDEKYLKKEGPADYYAFYRLHNYHVVVYAAMFNGQYKIAMETLDRMDKSITDDVLRVGSPPLVDWLEAFKTVRPHLLVRFGKWDEILALPFPDDREFYIVTVATLHYARGVAYSVKDDIANAESERQKFLDAIARVPESRMEFPNRMSDILAVGEAMLNGELEYRKGNIESGFKHLEESIRRSDNLIYAEPWGWMQPPRHALAALKLEQGLTEEAAKIYAADLGFTDDLPRAHQHPNNVWALHGFHECLVKLGRQEEAGIVGQQLKLALAVADISVESSCFCRRTLPASNESACCN</sequence>
<reference evidence="1" key="1">
    <citation type="submission" date="2023-02" db="EMBL/GenBank/DDBJ databases">
        <title>Identification and recombinant expression of a fungal hydrolase from Papiliotrema laurentii that hydrolyzes apple cutin and clears colloidal polyester polyurethane.</title>
        <authorList>
            <consortium name="DOE Joint Genome Institute"/>
            <person name="Roman V.A."/>
            <person name="Bojanowski C."/>
            <person name="Crable B.R."/>
            <person name="Wagner D.N."/>
            <person name="Hung C.S."/>
            <person name="Nadeau L.J."/>
            <person name="Schratz L."/>
            <person name="Haridas S."/>
            <person name="Pangilinan J."/>
            <person name="Lipzen A."/>
            <person name="Na H."/>
            <person name="Yan M."/>
            <person name="Ng V."/>
            <person name="Grigoriev I.V."/>
            <person name="Spatafora J.W."/>
            <person name="Barlow D."/>
            <person name="Biffinger J."/>
            <person name="Kelley-Loughnane N."/>
            <person name="Varaljay V.A."/>
            <person name="Crookes-Goodson W.J."/>
        </authorList>
    </citation>
    <scope>NUCLEOTIDE SEQUENCE</scope>
    <source>
        <strain evidence="1">5307AH</strain>
    </source>
</reference>
<gene>
    <name evidence="1" type="ORF">DB88DRAFT_491032</name>
</gene>
<evidence type="ECO:0008006" key="3">
    <source>
        <dbReference type="Google" id="ProtNLM"/>
    </source>
</evidence>
<dbReference type="InterPro" id="IPR011990">
    <property type="entry name" value="TPR-like_helical_dom_sf"/>
</dbReference>
<evidence type="ECO:0000313" key="1">
    <source>
        <dbReference type="EMBL" id="KAK1923391.1"/>
    </source>
</evidence>
<organism evidence="1 2">
    <name type="scientific">Papiliotrema laurentii</name>
    <name type="common">Cryptococcus laurentii</name>
    <dbReference type="NCBI Taxonomy" id="5418"/>
    <lineage>
        <taxon>Eukaryota</taxon>
        <taxon>Fungi</taxon>
        <taxon>Dikarya</taxon>
        <taxon>Basidiomycota</taxon>
        <taxon>Agaricomycotina</taxon>
        <taxon>Tremellomycetes</taxon>
        <taxon>Tremellales</taxon>
        <taxon>Rhynchogastremaceae</taxon>
        <taxon>Papiliotrema</taxon>
    </lineage>
</organism>
<dbReference type="SUPFAM" id="SSF48452">
    <property type="entry name" value="TPR-like"/>
    <property type="match status" value="1"/>
</dbReference>
<keyword evidence="2" id="KW-1185">Reference proteome</keyword>
<accession>A0AAD9D1Y2</accession>
<dbReference type="PANTHER" id="PTHR45588">
    <property type="entry name" value="TPR DOMAIN-CONTAINING PROTEIN"/>
    <property type="match status" value="1"/>
</dbReference>
<dbReference type="Gene3D" id="1.25.40.10">
    <property type="entry name" value="Tetratricopeptide repeat domain"/>
    <property type="match status" value="2"/>
</dbReference>
<proteinExistence type="predicted"/>
<dbReference type="PANTHER" id="PTHR45588:SF1">
    <property type="entry name" value="WW DOMAIN-CONTAINING PROTEIN"/>
    <property type="match status" value="1"/>
</dbReference>
<dbReference type="EMBL" id="JAODAN010000006">
    <property type="protein sequence ID" value="KAK1923391.1"/>
    <property type="molecule type" value="Genomic_DNA"/>
</dbReference>
<dbReference type="Proteomes" id="UP001182556">
    <property type="component" value="Unassembled WGS sequence"/>
</dbReference>
<evidence type="ECO:0000313" key="2">
    <source>
        <dbReference type="Proteomes" id="UP001182556"/>
    </source>
</evidence>
<dbReference type="AlphaFoldDB" id="A0AAD9D1Y2"/>
<protein>
    <recommendedName>
        <fullName evidence="3">TPR domain protein</fullName>
    </recommendedName>
</protein>
<comment type="caution">
    <text evidence="1">The sequence shown here is derived from an EMBL/GenBank/DDBJ whole genome shotgun (WGS) entry which is preliminary data.</text>
</comment>